<reference evidence="1 2" key="1">
    <citation type="submission" date="2019-06" db="EMBL/GenBank/DDBJ databases">
        <title>Sequencing the genomes of 1000 actinobacteria strains.</title>
        <authorList>
            <person name="Klenk H.-P."/>
        </authorList>
    </citation>
    <scope>NUCLEOTIDE SEQUENCE [LARGE SCALE GENOMIC DNA]</scope>
    <source>
        <strain evidence="1 2">DSM 44819</strain>
    </source>
</reference>
<comment type="caution">
    <text evidence="1">The sequence shown here is derived from an EMBL/GenBank/DDBJ whole genome shotgun (WGS) entry which is preliminary data.</text>
</comment>
<evidence type="ECO:0000313" key="1">
    <source>
        <dbReference type="EMBL" id="TQL38437.1"/>
    </source>
</evidence>
<protein>
    <submittedName>
        <fullName evidence="1">Uncharacterized protein</fullName>
    </submittedName>
</protein>
<organism evidence="1 2">
    <name type="scientific">Salinispora arenicola</name>
    <dbReference type="NCBI Taxonomy" id="168697"/>
    <lineage>
        <taxon>Bacteria</taxon>
        <taxon>Bacillati</taxon>
        <taxon>Actinomycetota</taxon>
        <taxon>Actinomycetes</taxon>
        <taxon>Micromonosporales</taxon>
        <taxon>Micromonosporaceae</taxon>
        <taxon>Salinispora</taxon>
    </lineage>
</organism>
<dbReference type="AlphaFoldDB" id="A0A542XRF8"/>
<evidence type="ECO:0000313" key="2">
    <source>
        <dbReference type="Proteomes" id="UP000315983"/>
    </source>
</evidence>
<accession>A0A542XRF8</accession>
<sequence length="263" mass="28850">MRLAELDRRNVTRAQIQNTDEYQKLCQSNGEGHVLTACILFLRGDFRSLDDALAQAKLQMEVAHTAGRELVRRPATMKWVPSGPVAEMGIPTNNSFVNLIAGSGDVNLRDGSAAMNCWEAVIVAAILNGSIVNPDKLRSLYDDSPRGFTTTLVQRLRTQAHSYNQGRLLSRPVMGDVVMFSKLDHVVLATGKHTVGPTPPGRPDQAAGTHVISFWPAPEHRDFGPGTVATVNEFTVEGICTWMEEKRMHGEVTFGCPDWGALK</sequence>
<name>A0A542XRF8_SALAC</name>
<gene>
    <name evidence="1" type="ORF">FB564_3635</name>
</gene>
<proteinExistence type="predicted"/>
<dbReference type="EMBL" id="VFOL01000001">
    <property type="protein sequence ID" value="TQL38437.1"/>
    <property type="molecule type" value="Genomic_DNA"/>
</dbReference>
<dbReference type="Proteomes" id="UP000315983">
    <property type="component" value="Unassembled WGS sequence"/>
</dbReference>